<dbReference type="GO" id="GO:0000166">
    <property type="term" value="F:nucleotide binding"/>
    <property type="evidence" value="ECO:0007669"/>
    <property type="project" value="InterPro"/>
</dbReference>
<protein>
    <submittedName>
        <fullName evidence="3">Predicted dehydrogenase</fullName>
    </submittedName>
</protein>
<dbReference type="SUPFAM" id="SSF51735">
    <property type="entry name" value="NAD(P)-binding Rossmann-fold domains"/>
    <property type="match status" value="1"/>
</dbReference>
<feature type="domain" description="Gfo/Idh/MocA-like oxidoreductase N-terminal" evidence="1">
    <location>
        <begin position="4"/>
        <end position="123"/>
    </location>
</feature>
<evidence type="ECO:0000313" key="4">
    <source>
        <dbReference type="Proteomes" id="UP000184080"/>
    </source>
</evidence>
<proteinExistence type="predicted"/>
<dbReference type="Gene3D" id="3.40.50.720">
    <property type="entry name" value="NAD(P)-binding Rossmann-like Domain"/>
    <property type="match status" value="1"/>
</dbReference>
<dbReference type="Gene3D" id="3.30.360.10">
    <property type="entry name" value="Dihydrodipicolinate Reductase, domain 2"/>
    <property type="match status" value="1"/>
</dbReference>
<accession>A0A1M6LED0</accession>
<dbReference type="Pfam" id="PF01408">
    <property type="entry name" value="GFO_IDH_MocA"/>
    <property type="match status" value="1"/>
</dbReference>
<dbReference type="RefSeq" id="WP_073009957.1">
    <property type="nucleotide sequence ID" value="NZ_FQZO01000007.1"/>
</dbReference>
<dbReference type="InterPro" id="IPR008354">
    <property type="entry name" value="Glc-Fru_OxRdtase_bac"/>
</dbReference>
<dbReference type="InterPro" id="IPR055170">
    <property type="entry name" value="GFO_IDH_MocA-like_dom"/>
</dbReference>
<dbReference type="Pfam" id="PF22725">
    <property type="entry name" value="GFO_IDH_MocA_C3"/>
    <property type="match status" value="1"/>
</dbReference>
<gene>
    <name evidence="3" type="ORF">SAMN05444401_3608</name>
</gene>
<dbReference type="AlphaFoldDB" id="A0A1M6LED0"/>
<dbReference type="OrthoDB" id="9815825at2"/>
<reference evidence="3 4" key="1">
    <citation type="submission" date="2016-11" db="EMBL/GenBank/DDBJ databases">
        <authorList>
            <person name="Jaros S."/>
            <person name="Januszkiewicz K."/>
            <person name="Wedrychowicz H."/>
        </authorList>
    </citation>
    <scope>NUCLEOTIDE SEQUENCE [LARGE SCALE GENOMIC DNA]</scope>
    <source>
        <strain evidence="3 4">DSM 21864</strain>
    </source>
</reference>
<dbReference type="InterPro" id="IPR036291">
    <property type="entry name" value="NAD(P)-bd_dom_sf"/>
</dbReference>
<dbReference type="InterPro" id="IPR052515">
    <property type="entry name" value="Gfo/Idh/MocA_Oxidoreductase"/>
</dbReference>
<dbReference type="PANTHER" id="PTHR43249">
    <property type="entry name" value="UDP-N-ACETYL-2-AMINO-2-DEOXY-D-GLUCURONATE OXIDASE"/>
    <property type="match status" value="1"/>
</dbReference>
<feature type="domain" description="GFO/IDH/MocA-like oxidoreductase" evidence="2">
    <location>
        <begin position="134"/>
        <end position="270"/>
    </location>
</feature>
<dbReference type="Proteomes" id="UP000184080">
    <property type="component" value="Unassembled WGS sequence"/>
</dbReference>
<evidence type="ECO:0000313" key="3">
    <source>
        <dbReference type="EMBL" id="SHJ69571.1"/>
    </source>
</evidence>
<sequence length="352" mass="39153">MNKIKVGIIGTGSISNFHTTSYQALDNVEIVAVCDINKERVEEYSKKYNIPKVFTDYNEMLKMEEIDAVSVTTWNNGHGPIAIAALNAGKHVLCEKPLALNAKEAEDMVEAAKKNNKLLMVGFVRRFGENTKIVKEAIDNGELGNIYYAKTGCIRRWGNPGGWFSDKSRSGGGPVIDLGVHMIDLVRYLTGKPKAVSVTASTFNHLGMMPEIKGINKYYSADYSTFNDVEDCATALIKFDNGLTLFFETSWVLHTKKDELYLNVFGDKAGAQMEPAVEFYKSKNNYFTDAAPVVDPAKFSFEYNFQEEIKHFIDCVANGTPCLNPGEDGVELMKILDAIYESSKTGHEVIIK</sequence>
<organism evidence="3 4">
    <name type="scientific">Clostridium amylolyticum</name>
    <dbReference type="NCBI Taxonomy" id="1121298"/>
    <lineage>
        <taxon>Bacteria</taxon>
        <taxon>Bacillati</taxon>
        <taxon>Bacillota</taxon>
        <taxon>Clostridia</taxon>
        <taxon>Eubacteriales</taxon>
        <taxon>Clostridiaceae</taxon>
        <taxon>Clostridium</taxon>
    </lineage>
</organism>
<dbReference type="EMBL" id="FQZO01000007">
    <property type="protein sequence ID" value="SHJ69571.1"/>
    <property type="molecule type" value="Genomic_DNA"/>
</dbReference>
<dbReference type="PANTHER" id="PTHR43249:SF1">
    <property type="entry name" value="D-GLUCOSIDE 3-DEHYDROGENASE"/>
    <property type="match status" value="1"/>
</dbReference>
<dbReference type="STRING" id="1121298.SAMN05444401_3608"/>
<dbReference type="InterPro" id="IPR000683">
    <property type="entry name" value="Gfo/Idh/MocA-like_OxRdtase_N"/>
</dbReference>
<keyword evidence="4" id="KW-1185">Reference proteome</keyword>
<dbReference type="SUPFAM" id="SSF55347">
    <property type="entry name" value="Glyceraldehyde-3-phosphate dehydrogenase-like, C-terminal domain"/>
    <property type="match status" value="1"/>
</dbReference>
<dbReference type="PRINTS" id="PR01775">
    <property type="entry name" value="GLFROXRDTASE"/>
</dbReference>
<name>A0A1M6LED0_9CLOT</name>
<evidence type="ECO:0000259" key="1">
    <source>
        <dbReference type="Pfam" id="PF01408"/>
    </source>
</evidence>
<evidence type="ECO:0000259" key="2">
    <source>
        <dbReference type="Pfam" id="PF22725"/>
    </source>
</evidence>